<feature type="chain" id="PRO_5030760174" description="chorismate mutase" evidence="5">
    <location>
        <begin position="26"/>
        <end position="185"/>
    </location>
</feature>
<dbReference type="Gene3D" id="1.20.59.10">
    <property type="entry name" value="Chorismate mutase"/>
    <property type="match status" value="1"/>
</dbReference>
<dbReference type="PANTHER" id="PTHR38041:SF2">
    <property type="entry name" value="SECRETED CHORISMATE MUTASE"/>
    <property type="match status" value="1"/>
</dbReference>
<dbReference type="AlphaFoldDB" id="A0A7W8VBW8"/>
<evidence type="ECO:0000313" key="7">
    <source>
        <dbReference type="EMBL" id="MBB5430299.1"/>
    </source>
</evidence>
<dbReference type="InterPro" id="IPR036263">
    <property type="entry name" value="Chorismate_II_sf"/>
</dbReference>
<dbReference type="EC" id="5.4.99.5" evidence="2"/>
<dbReference type="EMBL" id="JACHDB010000001">
    <property type="protein sequence ID" value="MBB5430299.1"/>
    <property type="molecule type" value="Genomic_DNA"/>
</dbReference>
<protein>
    <recommendedName>
        <fullName evidence="2">chorismate mutase</fullName>
        <ecNumber evidence="2">5.4.99.5</ecNumber>
    </recommendedName>
</protein>
<sequence>MSRPAPALAALITALGTALAPPAHARTGGIADLADAAAERITVSRDVAAAKWAAGTPIDDPEREAQVLRDTTAQATAAGVPAGTARAVVGDQFEASKILQRGLHARWAAHPDLRPRHAPDLAEVRPRLDAATRRLITALAASADERTSPACTRTTARQARAAAHRHHLDPLHTAALRRALASACG</sequence>
<dbReference type="GO" id="GO:0004106">
    <property type="term" value="F:chorismate mutase activity"/>
    <property type="evidence" value="ECO:0007669"/>
    <property type="project" value="UniProtKB-EC"/>
</dbReference>
<dbReference type="GO" id="GO:0009697">
    <property type="term" value="P:salicylic acid biosynthetic process"/>
    <property type="evidence" value="ECO:0007669"/>
    <property type="project" value="TreeGrafter"/>
</dbReference>
<dbReference type="PROSITE" id="PS51168">
    <property type="entry name" value="CHORISMATE_MUT_2"/>
    <property type="match status" value="1"/>
</dbReference>
<dbReference type="SMART" id="SM00830">
    <property type="entry name" value="CM_2"/>
    <property type="match status" value="1"/>
</dbReference>
<feature type="signal peptide" evidence="5">
    <location>
        <begin position="1"/>
        <end position="25"/>
    </location>
</feature>
<evidence type="ECO:0000313" key="8">
    <source>
        <dbReference type="Proteomes" id="UP000572635"/>
    </source>
</evidence>
<dbReference type="InterPro" id="IPR051331">
    <property type="entry name" value="Chorismate_mutase-related"/>
</dbReference>
<dbReference type="InterPro" id="IPR036979">
    <property type="entry name" value="CM_dom_sf"/>
</dbReference>
<proteinExistence type="predicted"/>
<evidence type="ECO:0000256" key="1">
    <source>
        <dbReference type="ARBA" id="ARBA00004817"/>
    </source>
</evidence>
<dbReference type="Pfam" id="PF01817">
    <property type="entry name" value="CM_2"/>
    <property type="match status" value="1"/>
</dbReference>
<dbReference type="InterPro" id="IPR002701">
    <property type="entry name" value="CM_II_prokaryot"/>
</dbReference>
<dbReference type="GO" id="GO:0046417">
    <property type="term" value="P:chorismate metabolic process"/>
    <property type="evidence" value="ECO:0007669"/>
    <property type="project" value="InterPro"/>
</dbReference>
<dbReference type="PANTHER" id="PTHR38041">
    <property type="entry name" value="CHORISMATE MUTASE"/>
    <property type="match status" value="1"/>
</dbReference>
<evidence type="ECO:0000256" key="3">
    <source>
        <dbReference type="ARBA" id="ARBA00022729"/>
    </source>
</evidence>
<organism evidence="7 8">
    <name type="scientific">Nocardiopsis composta</name>
    <dbReference type="NCBI Taxonomy" id="157465"/>
    <lineage>
        <taxon>Bacteria</taxon>
        <taxon>Bacillati</taxon>
        <taxon>Actinomycetota</taxon>
        <taxon>Actinomycetes</taxon>
        <taxon>Streptosporangiales</taxon>
        <taxon>Nocardiopsidaceae</taxon>
        <taxon>Nocardiopsis</taxon>
    </lineage>
</organism>
<reference evidence="7 8" key="1">
    <citation type="submission" date="2020-08" db="EMBL/GenBank/DDBJ databases">
        <title>Sequencing the genomes of 1000 actinobacteria strains.</title>
        <authorList>
            <person name="Klenk H.-P."/>
        </authorList>
    </citation>
    <scope>NUCLEOTIDE SEQUENCE [LARGE SCALE GENOMIC DNA]</scope>
    <source>
        <strain evidence="7 8">DSM 44551</strain>
    </source>
</reference>
<evidence type="ECO:0000259" key="6">
    <source>
        <dbReference type="PROSITE" id="PS51168"/>
    </source>
</evidence>
<gene>
    <name evidence="7" type="ORF">HDA36_000383</name>
</gene>
<dbReference type="NCBIfam" id="TIGR01806">
    <property type="entry name" value="CM_mono2"/>
    <property type="match status" value="1"/>
</dbReference>
<accession>A0A7W8VBW8</accession>
<dbReference type="Proteomes" id="UP000572635">
    <property type="component" value="Unassembled WGS sequence"/>
</dbReference>
<evidence type="ECO:0000256" key="2">
    <source>
        <dbReference type="ARBA" id="ARBA00012404"/>
    </source>
</evidence>
<comment type="pathway">
    <text evidence="1">Metabolic intermediate biosynthesis; prephenate biosynthesis; prephenate from chorismate: step 1/1.</text>
</comment>
<keyword evidence="3 5" id="KW-0732">Signal</keyword>
<comment type="caution">
    <text evidence="7">The sequence shown here is derived from an EMBL/GenBank/DDBJ whole genome shotgun (WGS) entry which is preliminary data.</text>
</comment>
<dbReference type="SUPFAM" id="SSF48600">
    <property type="entry name" value="Chorismate mutase II"/>
    <property type="match status" value="1"/>
</dbReference>
<evidence type="ECO:0000256" key="4">
    <source>
        <dbReference type="ARBA" id="ARBA00023235"/>
    </source>
</evidence>
<keyword evidence="8" id="KW-1185">Reference proteome</keyword>
<dbReference type="UniPathway" id="UPA00120">
    <property type="reaction ID" value="UER00203"/>
</dbReference>
<evidence type="ECO:0000256" key="5">
    <source>
        <dbReference type="SAM" id="SignalP"/>
    </source>
</evidence>
<name>A0A7W8VBW8_9ACTN</name>
<feature type="domain" description="Chorismate mutase" evidence="6">
    <location>
        <begin position="1"/>
        <end position="104"/>
    </location>
</feature>
<keyword evidence="4 7" id="KW-0413">Isomerase</keyword>
<dbReference type="InterPro" id="IPR008240">
    <property type="entry name" value="Chorismate_mutase_periplasmic"/>
</dbReference>
<dbReference type="RefSeq" id="WP_184388074.1">
    <property type="nucleotide sequence ID" value="NZ_BAAAJD010000066.1"/>
</dbReference>